<keyword evidence="9 10" id="KW-0030">Aminoacyl-tRNA synthetase</keyword>
<dbReference type="Pfam" id="PF19269">
    <property type="entry name" value="Anticodon_2"/>
    <property type="match status" value="1"/>
</dbReference>
<organism evidence="13">
    <name type="scientific">Acetithermum autotrophicum</name>
    <dbReference type="NCBI Taxonomy" id="1446466"/>
    <lineage>
        <taxon>Bacteria</taxon>
        <taxon>Candidatus Bipolaricaulota</taxon>
        <taxon>Candidatus Acetithermum</taxon>
    </lineage>
</organism>
<dbReference type="GO" id="GO:0000049">
    <property type="term" value="F:tRNA binding"/>
    <property type="evidence" value="ECO:0007669"/>
    <property type="project" value="InterPro"/>
</dbReference>
<dbReference type="Gene3D" id="1.10.10.350">
    <property type="match status" value="1"/>
</dbReference>
<dbReference type="FunFam" id="3.40.50.620:FF:000007">
    <property type="entry name" value="Glutamate--tRNA ligase"/>
    <property type="match status" value="1"/>
</dbReference>
<keyword evidence="6 10" id="KW-0547">Nucleotide-binding</keyword>
<evidence type="ECO:0000256" key="9">
    <source>
        <dbReference type="ARBA" id="ARBA00023146"/>
    </source>
</evidence>
<evidence type="ECO:0000259" key="11">
    <source>
        <dbReference type="Pfam" id="PF00749"/>
    </source>
</evidence>
<dbReference type="InterPro" id="IPR020058">
    <property type="entry name" value="Glu/Gln-tRNA-synth_Ib_cat-dom"/>
</dbReference>
<name>H5SU89_ACEAU</name>
<dbReference type="Gene3D" id="1.10.8.70">
    <property type="entry name" value="Glutamate-tRNA synthetase, class I, anticodon-binding domain 1"/>
    <property type="match status" value="1"/>
</dbReference>
<dbReference type="NCBIfam" id="NF004315">
    <property type="entry name" value="PRK05710.1-4"/>
    <property type="match status" value="1"/>
</dbReference>
<dbReference type="PANTHER" id="PTHR43311">
    <property type="entry name" value="GLUTAMATE--TRNA LIGASE"/>
    <property type="match status" value="1"/>
</dbReference>
<dbReference type="AlphaFoldDB" id="H5SU89"/>
<dbReference type="SUPFAM" id="SSF48163">
    <property type="entry name" value="An anticodon-binding domain of class I aminoacyl-tRNA synthetases"/>
    <property type="match status" value="1"/>
</dbReference>
<dbReference type="NCBIfam" id="TIGR00464">
    <property type="entry name" value="gltX_bact"/>
    <property type="match status" value="1"/>
</dbReference>
<dbReference type="InterPro" id="IPR008925">
    <property type="entry name" value="aa_tRNA-synth_I_cd-bd_sf"/>
</dbReference>
<dbReference type="GO" id="GO:0005524">
    <property type="term" value="F:ATP binding"/>
    <property type="evidence" value="ECO:0007669"/>
    <property type="project" value="UniProtKB-UniRule"/>
</dbReference>
<dbReference type="Gene3D" id="3.40.50.620">
    <property type="entry name" value="HUPs"/>
    <property type="match status" value="1"/>
</dbReference>
<keyword evidence="5 10" id="KW-0436">Ligase</keyword>
<feature type="binding site" evidence="10">
    <location>
        <position position="245"/>
    </location>
    <ligand>
        <name>ATP</name>
        <dbReference type="ChEBI" id="CHEBI:30616"/>
    </ligand>
</feature>
<dbReference type="PROSITE" id="PS00178">
    <property type="entry name" value="AA_TRNA_LIGASE_I"/>
    <property type="match status" value="1"/>
</dbReference>
<dbReference type="EC" id="6.1.1.17" evidence="10"/>
<dbReference type="InterPro" id="IPR014729">
    <property type="entry name" value="Rossmann-like_a/b/a_fold"/>
</dbReference>
<dbReference type="InterPro" id="IPR020752">
    <property type="entry name" value="Glu-tRNA-synth_I_codon-bd_sub1"/>
</dbReference>
<dbReference type="InterPro" id="IPR033910">
    <property type="entry name" value="GluRS_core"/>
</dbReference>
<dbReference type="InterPro" id="IPR004527">
    <property type="entry name" value="Glu-tRNA-ligase_bac/mito"/>
</dbReference>
<dbReference type="HAMAP" id="MF_00022">
    <property type="entry name" value="Glu_tRNA_synth_type1"/>
    <property type="match status" value="1"/>
</dbReference>
<evidence type="ECO:0000256" key="3">
    <source>
        <dbReference type="ARBA" id="ARBA00011245"/>
    </source>
</evidence>
<dbReference type="GO" id="GO:0008270">
    <property type="term" value="F:zinc ion binding"/>
    <property type="evidence" value="ECO:0007669"/>
    <property type="project" value="InterPro"/>
</dbReference>
<evidence type="ECO:0000256" key="10">
    <source>
        <dbReference type="HAMAP-Rule" id="MF_00022"/>
    </source>
</evidence>
<dbReference type="InterPro" id="IPR000924">
    <property type="entry name" value="Glu/Gln-tRNA-synth"/>
</dbReference>
<comment type="similarity">
    <text evidence="2 10">Belongs to the class-I aminoacyl-tRNA synthetase family. Glutamate--tRNA ligase type 1 subfamily.</text>
</comment>
<dbReference type="GO" id="GO:0004818">
    <property type="term" value="F:glutamate-tRNA ligase activity"/>
    <property type="evidence" value="ECO:0007669"/>
    <property type="project" value="UniProtKB-UniRule"/>
</dbReference>
<evidence type="ECO:0000256" key="7">
    <source>
        <dbReference type="ARBA" id="ARBA00022840"/>
    </source>
</evidence>
<evidence type="ECO:0000256" key="2">
    <source>
        <dbReference type="ARBA" id="ARBA00007894"/>
    </source>
</evidence>
<dbReference type="SUPFAM" id="SSF52374">
    <property type="entry name" value="Nucleotidylyl transferase"/>
    <property type="match status" value="1"/>
</dbReference>
<dbReference type="Pfam" id="PF00749">
    <property type="entry name" value="tRNA-synt_1c"/>
    <property type="match status" value="1"/>
</dbReference>
<dbReference type="PRINTS" id="PR00987">
    <property type="entry name" value="TRNASYNTHGLU"/>
</dbReference>
<gene>
    <name evidence="10" type="primary">gltX</name>
    <name evidence="13" type="ORF">HGMM_OP4C725</name>
</gene>
<dbReference type="CDD" id="cd00808">
    <property type="entry name" value="GluRS_core"/>
    <property type="match status" value="1"/>
</dbReference>
<dbReference type="InterPro" id="IPR045462">
    <property type="entry name" value="aa-tRNA-synth_I_cd-bd"/>
</dbReference>
<comment type="catalytic activity">
    <reaction evidence="10">
        <text>tRNA(Glu) + L-glutamate + ATP = L-glutamyl-tRNA(Glu) + AMP + diphosphate</text>
        <dbReference type="Rhea" id="RHEA:23540"/>
        <dbReference type="Rhea" id="RHEA-COMP:9663"/>
        <dbReference type="Rhea" id="RHEA-COMP:9680"/>
        <dbReference type="ChEBI" id="CHEBI:29985"/>
        <dbReference type="ChEBI" id="CHEBI:30616"/>
        <dbReference type="ChEBI" id="CHEBI:33019"/>
        <dbReference type="ChEBI" id="CHEBI:78442"/>
        <dbReference type="ChEBI" id="CHEBI:78520"/>
        <dbReference type="ChEBI" id="CHEBI:456215"/>
        <dbReference type="EC" id="6.1.1.17"/>
    </reaction>
</comment>
<evidence type="ECO:0000259" key="12">
    <source>
        <dbReference type="Pfam" id="PF19269"/>
    </source>
</evidence>
<feature type="domain" description="Glutamyl/glutaminyl-tRNA synthetase class Ib catalytic" evidence="11">
    <location>
        <begin position="3"/>
        <end position="310"/>
    </location>
</feature>
<keyword evidence="7 10" id="KW-0067">ATP-binding</keyword>
<dbReference type="InterPro" id="IPR020751">
    <property type="entry name" value="aa-tRNA-synth_I_codon-bd_sub2"/>
</dbReference>
<evidence type="ECO:0000256" key="1">
    <source>
        <dbReference type="ARBA" id="ARBA00004496"/>
    </source>
</evidence>
<feature type="short sequence motif" description="'HIGH' region" evidence="10">
    <location>
        <begin position="9"/>
        <end position="19"/>
    </location>
</feature>
<dbReference type="EMBL" id="AP011803">
    <property type="protein sequence ID" value="BAL60089.1"/>
    <property type="molecule type" value="Genomic_DNA"/>
</dbReference>
<proteinExistence type="inferred from homology"/>
<keyword evidence="8 10" id="KW-0648">Protein biosynthesis</keyword>
<protein>
    <recommendedName>
        <fullName evidence="10">Glutamate--tRNA ligase</fullName>
        <ecNumber evidence="10">6.1.1.17</ecNumber>
    </recommendedName>
    <alternativeName>
        <fullName evidence="10">Glutamyl-tRNA synthetase</fullName>
        <shortName evidence="10">GluRS</shortName>
    </alternativeName>
</protein>
<comment type="caution">
    <text evidence="10">Lacks conserved residue(s) required for the propagation of feature annotation.</text>
</comment>
<evidence type="ECO:0000313" key="13">
    <source>
        <dbReference type="EMBL" id="BAL60089.1"/>
    </source>
</evidence>
<dbReference type="GO" id="GO:0006424">
    <property type="term" value="P:glutamyl-tRNA aminoacylation"/>
    <property type="evidence" value="ECO:0007669"/>
    <property type="project" value="UniProtKB-UniRule"/>
</dbReference>
<evidence type="ECO:0000256" key="6">
    <source>
        <dbReference type="ARBA" id="ARBA00022741"/>
    </source>
</evidence>
<comment type="subunit">
    <text evidence="3 10">Monomer.</text>
</comment>
<dbReference type="GO" id="GO:0005829">
    <property type="term" value="C:cytosol"/>
    <property type="evidence" value="ECO:0007669"/>
    <property type="project" value="TreeGrafter"/>
</dbReference>
<dbReference type="InterPro" id="IPR049940">
    <property type="entry name" value="GluQ/Sye"/>
</dbReference>
<feature type="domain" description="Aminoacyl-tRNA synthetase class I anticodon-binding" evidence="12">
    <location>
        <begin position="324"/>
        <end position="471"/>
    </location>
</feature>
<dbReference type="PANTHER" id="PTHR43311:SF2">
    <property type="entry name" value="GLUTAMATE--TRNA LIGASE, MITOCHONDRIAL-RELATED"/>
    <property type="match status" value="1"/>
</dbReference>
<reference evidence="13" key="2">
    <citation type="journal article" date="2012" name="PLoS ONE">
        <title>A Deeply Branching Thermophilic Bacterium with an Ancient Acetyl-CoA Pathway Dominates a Subsurface Ecosystem.</title>
        <authorList>
            <person name="Takami H."/>
            <person name="Noguchi H."/>
            <person name="Takaki Y."/>
            <person name="Uchiyama I."/>
            <person name="Toyoda A."/>
            <person name="Nishi S."/>
            <person name="Chee G.-J."/>
            <person name="Arai W."/>
            <person name="Nunoura T."/>
            <person name="Itoh T."/>
            <person name="Hattori M."/>
            <person name="Takai K."/>
        </authorList>
    </citation>
    <scope>NUCLEOTIDE SEQUENCE</scope>
</reference>
<evidence type="ECO:0000256" key="4">
    <source>
        <dbReference type="ARBA" id="ARBA00022490"/>
    </source>
</evidence>
<reference evidence="13" key="1">
    <citation type="journal article" date="2005" name="Environ. Microbiol.">
        <title>Genetic and functional properties of uncultivated thermophilic crenarchaeotes from a subsurface gold mine as revealed by analysis of genome fragments.</title>
        <authorList>
            <person name="Nunoura T."/>
            <person name="Hirayama H."/>
            <person name="Takami H."/>
            <person name="Oida H."/>
            <person name="Nishi S."/>
            <person name="Shimamura S."/>
            <person name="Suzuki Y."/>
            <person name="Inagaki F."/>
            <person name="Takai K."/>
            <person name="Nealson K.H."/>
            <person name="Horikoshi K."/>
        </authorList>
    </citation>
    <scope>NUCLEOTIDE SEQUENCE</scope>
</reference>
<evidence type="ECO:0000256" key="5">
    <source>
        <dbReference type="ARBA" id="ARBA00022598"/>
    </source>
</evidence>
<comment type="subcellular location">
    <subcellularLocation>
        <location evidence="1 10">Cytoplasm</location>
    </subcellularLocation>
</comment>
<keyword evidence="4 10" id="KW-0963">Cytoplasm</keyword>
<feature type="short sequence motif" description="'KMSKS' region" evidence="10">
    <location>
        <begin position="242"/>
        <end position="246"/>
    </location>
</feature>
<evidence type="ECO:0000256" key="8">
    <source>
        <dbReference type="ARBA" id="ARBA00022917"/>
    </source>
</evidence>
<accession>H5SU89</accession>
<dbReference type="InterPro" id="IPR001412">
    <property type="entry name" value="aa-tRNA-synth_I_CS"/>
</dbReference>
<comment type="function">
    <text evidence="10">Catalyzes the attachment of glutamate to tRNA(Glu) in a two-step reaction: glutamate is first activated by ATP to form Glu-AMP and then transferred to the acceptor end of tRNA(Glu).</text>
</comment>
<sequence>MTVRVRFAPSPTGELHVGGARTALFNWLFARKHQGVFILRFEDTDIERNRPELIEPILESLRWLGLLWDEGPYFQSQRLNLYREWAERLLSEGKAYRCYCTPEELEAKRKAALAAKQKPKYDGRCRTLTAQEEQKFLSEGRRPALRLKIPQAGTITVEDAIRGRVEFDFSELDDFIILRSDGRPTYNFAVVVDDVTMGITHVIRADEHLNNTPKQILIYQAFGVPIPVFAHVPMVLAKDRSKLSKRHGATAVFEFRDRGVLPEALVNYLARLGWSHGDQEIFSTEELIENFSLEAVHPSAAIFDEEKLFWVNQHYIKTGDPKRLGELVRPFLVKLNIMSEAEAQAVPTDALARLVMLFRERAKTLIELAEPARYMLTDNFPYDSEAVQKFLTPEKIVLLRGLAEALAYVESFTAAELERAARAYLESQGKALKDIAQACRVALTGRTAGAGLFETMELIGRERVLARLRRAGASAS</sequence>